<protein>
    <recommendedName>
        <fullName evidence="2">3-phytase</fullName>
        <ecNumber evidence="2">3.1.3.8</ecNumber>
    </recommendedName>
</protein>
<keyword evidence="4" id="KW-0812">Transmembrane</keyword>
<evidence type="ECO:0000256" key="1">
    <source>
        <dbReference type="ARBA" id="ARBA00005375"/>
    </source>
</evidence>
<dbReference type="AlphaFoldDB" id="A0A9P7AZE2"/>
<evidence type="ECO:0000256" key="4">
    <source>
        <dbReference type="SAM" id="Phobius"/>
    </source>
</evidence>
<evidence type="ECO:0000256" key="3">
    <source>
        <dbReference type="ARBA" id="ARBA00022801"/>
    </source>
</evidence>
<keyword evidence="3" id="KW-0378">Hydrolase</keyword>
<dbReference type="EC" id="3.1.3.8" evidence="2"/>
<name>A0A9P7AZE2_9HELO</name>
<dbReference type="PANTHER" id="PTHR20963:SF43">
    <property type="entry name" value="PUTATIVE (AFU_ORTHOLOGUE AFUA_7G01240)-RELATED"/>
    <property type="match status" value="1"/>
</dbReference>
<evidence type="ECO:0000256" key="2">
    <source>
        <dbReference type="ARBA" id="ARBA00012632"/>
    </source>
</evidence>
<dbReference type="Pfam" id="PF00328">
    <property type="entry name" value="His_Phos_2"/>
    <property type="match status" value="1"/>
</dbReference>
<sequence length="590" mass="65372">MGTGVEDTSVEPLEYTRGEFHHVGDPSNSSRMNTILKKAIIIAVTCVILYGSYAILSERVVSLGLARSSQGITLGKGLQCETSSTKVPQYFQTSPELWAGPTATGRAPFLAQTNPVSFAPTATFAPNAPLETAEPIVGQGRNESIFHLMGQLSPYFPNPVGFGVAEYPLPPGAKISQLQMLSRHGSRYPTLGSNVYDFGAKVANNTQFEASGPLSFLKDWKFELGAEILVPRGRQELFESGILHYYQYGQLYNPNSKIIVRTTTQDRMLKSCEYFMAGFFGLEWTNNATIEVIIEQNGFNNSLAGYDNCKNSNSDKNAGGSTAAQEWVAVYLQEATKRFQELITDFEWTIVDTYAAQNMCPYETVAYGYSAFCDLFTYEEWIGFEYASDLYFAGSSAFQSPTGRAVGIGYVQEIVARLENHTLGYSGSQINTTLDSNPETFPLNQSLYLDFSHDTNIMSILAAFGFTQFDQFLPSTKYPGPHNLTVSHLEPFGARLDIEVIKTPQPLNAQRVYTEGKETTYVHFILNQRTLPLGLSFPECEDRWDGWCELDTFLDVQKKSPGLAQYDYACNGDYAAVRYGEVTNGAPLLP</sequence>
<dbReference type="PROSITE" id="PS00616">
    <property type="entry name" value="HIS_ACID_PHOSPHAT_1"/>
    <property type="match status" value="1"/>
</dbReference>
<dbReference type="Gene3D" id="3.40.50.1240">
    <property type="entry name" value="Phosphoglycerate mutase-like"/>
    <property type="match status" value="1"/>
</dbReference>
<dbReference type="InterPro" id="IPR033379">
    <property type="entry name" value="Acid_Pase_AS"/>
</dbReference>
<dbReference type="PANTHER" id="PTHR20963">
    <property type="entry name" value="MULTIPLE INOSITOL POLYPHOSPHATE PHOSPHATASE-RELATED"/>
    <property type="match status" value="1"/>
</dbReference>
<dbReference type="Proteomes" id="UP000785200">
    <property type="component" value="Unassembled WGS sequence"/>
</dbReference>
<gene>
    <name evidence="5" type="ORF">D0Z07_2752</name>
</gene>
<comment type="caution">
    <text evidence="5">The sequence shown here is derived from an EMBL/GenBank/DDBJ whole genome shotgun (WGS) entry which is preliminary data.</text>
</comment>
<dbReference type="SUPFAM" id="SSF53254">
    <property type="entry name" value="Phosphoglycerate mutase-like"/>
    <property type="match status" value="1"/>
</dbReference>
<evidence type="ECO:0000313" key="6">
    <source>
        <dbReference type="Proteomes" id="UP000785200"/>
    </source>
</evidence>
<proteinExistence type="inferred from homology"/>
<dbReference type="GO" id="GO:0016158">
    <property type="term" value="F:inositol hexakisphosphate 3-phosphatase activity"/>
    <property type="evidence" value="ECO:0007669"/>
    <property type="project" value="UniProtKB-EC"/>
</dbReference>
<dbReference type="PROSITE" id="PS00778">
    <property type="entry name" value="HIS_ACID_PHOSPHAT_2"/>
    <property type="match status" value="1"/>
</dbReference>
<dbReference type="InterPro" id="IPR029033">
    <property type="entry name" value="His_PPase_superfam"/>
</dbReference>
<accession>A0A9P7AZE2</accession>
<dbReference type="FunFam" id="3.40.50.1240:FF:000147">
    <property type="match status" value="1"/>
</dbReference>
<comment type="similarity">
    <text evidence="1">Belongs to the histidine acid phosphatase family.</text>
</comment>
<keyword evidence="4" id="KW-0472">Membrane</keyword>
<reference evidence="5" key="1">
    <citation type="submission" date="2019-07" db="EMBL/GenBank/DDBJ databases">
        <title>Hyphodiscus hymeniophilus genome sequencing and assembly.</title>
        <authorList>
            <person name="Kramer G."/>
            <person name="Nodwell J."/>
        </authorList>
    </citation>
    <scope>NUCLEOTIDE SEQUENCE</scope>
    <source>
        <strain evidence="5">ATCC 34498</strain>
    </source>
</reference>
<dbReference type="InterPro" id="IPR000560">
    <property type="entry name" value="His_Pase_clade-2"/>
</dbReference>
<keyword evidence="4" id="KW-1133">Transmembrane helix</keyword>
<organism evidence="5 6">
    <name type="scientific">Hyphodiscus hymeniophilus</name>
    <dbReference type="NCBI Taxonomy" id="353542"/>
    <lineage>
        <taxon>Eukaryota</taxon>
        <taxon>Fungi</taxon>
        <taxon>Dikarya</taxon>
        <taxon>Ascomycota</taxon>
        <taxon>Pezizomycotina</taxon>
        <taxon>Leotiomycetes</taxon>
        <taxon>Helotiales</taxon>
        <taxon>Hyphodiscaceae</taxon>
        <taxon>Hyphodiscus</taxon>
    </lineage>
</organism>
<keyword evidence="6" id="KW-1185">Reference proteome</keyword>
<dbReference type="OrthoDB" id="6509975at2759"/>
<dbReference type="CDD" id="cd07061">
    <property type="entry name" value="HP_HAP_like"/>
    <property type="match status" value="1"/>
</dbReference>
<evidence type="ECO:0000313" key="5">
    <source>
        <dbReference type="EMBL" id="KAG0650925.1"/>
    </source>
</evidence>
<dbReference type="GO" id="GO:0003993">
    <property type="term" value="F:acid phosphatase activity"/>
    <property type="evidence" value="ECO:0007669"/>
    <property type="project" value="TreeGrafter"/>
</dbReference>
<dbReference type="EMBL" id="VNKQ01000005">
    <property type="protein sequence ID" value="KAG0650925.1"/>
    <property type="molecule type" value="Genomic_DNA"/>
</dbReference>
<feature type="transmembrane region" description="Helical" evidence="4">
    <location>
        <begin position="39"/>
        <end position="56"/>
    </location>
</feature>